<comment type="caution">
    <text evidence="3">The sequence shown here is derived from an EMBL/GenBank/DDBJ whole genome shotgun (WGS) entry which is preliminary data.</text>
</comment>
<dbReference type="PANTHER" id="PTHR31793:SF27">
    <property type="entry name" value="NOVEL THIOESTERASE SUPERFAMILY DOMAIN AND SAPOSIN A-TYPE DOMAIN CONTAINING PROTEIN (0610012H03RIK)"/>
    <property type="match status" value="1"/>
</dbReference>
<evidence type="ECO:0000313" key="3">
    <source>
        <dbReference type="EMBL" id="RVU35598.1"/>
    </source>
</evidence>
<dbReference type="AlphaFoldDB" id="A0A437QM45"/>
<comment type="similarity">
    <text evidence="1">Belongs to the 4-hydroxybenzoyl-CoA thioesterase family.</text>
</comment>
<proteinExistence type="inferred from homology"/>
<organism evidence="3 4">
    <name type="scientific">Rheinheimera riviphila</name>
    <dbReference type="NCBI Taxonomy" id="1834037"/>
    <lineage>
        <taxon>Bacteria</taxon>
        <taxon>Pseudomonadati</taxon>
        <taxon>Pseudomonadota</taxon>
        <taxon>Gammaproteobacteria</taxon>
        <taxon>Chromatiales</taxon>
        <taxon>Chromatiaceae</taxon>
        <taxon>Rheinheimera</taxon>
    </lineage>
</organism>
<sequence length="163" mass="18565">MALSSIRWKRYWPIQSNKYNKVVSSTSQARDQTLFSVEFKVRDYECDMQGIVNNAVYFNYLEHARHEFLHSRGVDFTALARDKVNLVVVRSEMDYKNSLTSGDKFEVTVAFEAISKLRFGFRQQVIRQPDGAVMLQALVIGTALNAKGRPFVPAELGLLAEPV</sequence>
<name>A0A437QM45_9GAMM</name>
<dbReference type="Gene3D" id="3.10.129.10">
    <property type="entry name" value="Hotdog Thioesterase"/>
    <property type="match status" value="1"/>
</dbReference>
<protein>
    <submittedName>
        <fullName evidence="3">Acyl-CoA thioesterase</fullName>
    </submittedName>
</protein>
<dbReference type="PANTHER" id="PTHR31793">
    <property type="entry name" value="4-HYDROXYBENZOYL-COA THIOESTERASE FAMILY MEMBER"/>
    <property type="match status" value="1"/>
</dbReference>
<dbReference type="Proteomes" id="UP000283077">
    <property type="component" value="Unassembled WGS sequence"/>
</dbReference>
<evidence type="ECO:0000256" key="1">
    <source>
        <dbReference type="ARBA" id="ARBA00005953"/>
    </source>
</evidence>
<dbReference type="InterPro" id="IPR029069">
    <property type="entry name" value="HotDog_dom_sf"/>
</dbReference>
<dbReference type="OrthoDB" id="9799036at2"/>
<accession>A0A437QM45</accession>
<dbReference type="SUPFAM" id="SSF54637">
    <property type="entry name" value="Thioesterase/thiol ester dehydrase-isomerase"/>
    <property type="match status" value="1"/>
</dbReference>
<evidence type="ECO:0000256" key="2">
    <source>
        <dbReference type="ARBA" id="ARBA00022801"/>
    </source>
</evidence>
<keyword evidence="2" id="KW-0378">Hydrolase</keyword>
<dbReference type="InterPro" id="IPR050563">
    <property type="entry name" value="4-hydroxybenzoyl-CoA_TE"/>
</dbReference>
<keyword evidence="4" id="KW-1185">Reference proteome</keyword>
<dbReference type="Pfam" id="PF13279">
    <property type="entry name" value="4HBT_2"/>
    <property type="match status" value="1"/>
</dbReference>
<dbReference type="GO" id="GO:0047617">
    <property type="term" value="F:fatty acyl-CoA hydrolase activity"/>
    <property type="evidence" value="ECO:0007669"/>
    <property type="project" value="TreeGrafter"/>
</dbReference>
<dbReference type="CDD" id="cd00586">
    <property type="entry name" value="4HBT"/>
    <property type="match status" value="1"/>
</dbReference>
<dbReference type="EMBL" id="SACS01000014">
    <property type="protein sequence ID" value="RVU35598.1"/>
    <property type="molecule type" value="Genomic_DNA"/>
</dbReference>
<evidence type="ECO:0000313" key="4">
    <source>
        <dbReference type="Proteomes" id="UP000283077"/>
    </source>
</evidence>
<reference evidence="3 4" key="1">
    <citation type="submission" date="2019-01" db="EMBL/GenBank/DDBJ databases">
        <authorList>
            <person name="Chen W.-M."/>
        </authorList>
    </citation>
    <scope>NUCLEOTIDE SEQUENCE [LARGE SCALE GENOMIC DNA]</scope>
    <source>
        <strain evidence="3 4">KYPC3</strain>
    </source>
</reference>
<gene>
    <name evidence="3" type="ORF">EOE67_13465</name>
</gene>